<feature type="domain" description="Recombinase" evidence="2">
    <location>
        <begin position="7"/>
        <end position="102"/>
    </location>
</feature>
<dbReference type="InterPro" id="IPR038109">
    <property type="entry name" value="DNA_bind_recomb_sf"/>
</dbReference>
<dbReference type="InterPro" id="IPR011109">
    <property type="entry name" value="DNA_bind_recombinase_dom"/>
</dbReference>
<dbReference type="GO" id="GO:0003677">
    <property type="term" value="F:DNA binding"/>
    <property type="evidence" value="ECO:0007669"/>
    <property type="project" value="InterPro"/>
</dbReference>
<name>A0A645CHA1_9ZZZZ</name>
<evidence type="ECO:0000313" key="3">
    <source>
        <dbReference type="EMBL" id="MPM76268.1"/>
    </source>
</evidence>
<reference evidence="3" key="1">
    <citation type="submission" date="2019-08" db="EMBL/GenBank/DDBJ databases">
        <authorList>
            <person name="Kucharzyk K."/>
            <person name="Murdoch R.W."/>
            <person name="Higgins S."/>
            <person name="Loffler F."/>
        </authorList>
    </citation>
    <scope>NUCLEOTIDE SEQUENCE</scope>
</reference>
<sequence length="302" mass="33651">MKHRYVPYGYKIMDGQCAPCAPEAEAVKEVFRLYGEGCSYQTISDRINAGRFPAYSENGWNKHHVKRVLENSRYTGEHGYPAILGTEQFMIARAVHDEKIAGWDYGDDPAQILWERLICGECGGRMLRIGGKLTAKGIVQLRCKTPDCGNGADVAVDSVHRAVTHLQNRMLDTRTKPAHSLYEPSAESLRLESQINRNIAKPDDPAETVRLILQGIDARYRSLKSPPILSIIKKYDDENRLSVPDWDLFKEAVSHIYLSRTGIGLKTKSGEELYMERNDVNASGNGSCPAGSDGHTCEPPAE</sequence>
<evidence type="ECO:0000259" key="2">
    <source>
        <dbReference type="PROSITE" id="PS51737"/>
    </source>
</evidence>
<organism evidence="3">
    <name type="scientific">bioreactor metagenome</name>
    <dbReference type="NCBI Taxonomy" id="1076179"/>
    <lineage>
        <taxon>unclassified sequences</taxon>
        <taxon>metagenomes</taxon>
        <taxon>ecological metagenomes</taxon>
    </lineage>
</organism>
<proteinExistence type="predicted"/>
<dbReference type="EMBL" id="VSSQ01027171">
    <property type="protein sequence ID" value="MPM76268.1"/>
    <property type="molecule type" value="Genomic_DNA"/>
</dbReference>
<dbReference type="AlphaFoldDB" id="A0A645CHA1"/>
<accession>A0A645CHA1</accession>
<protein>
    <recommendedName>
        <fullName evidence="2">Recombinase domain-containing protein</fullName>
    </recommendedName>
</protein>
<dbReference type="GO" id="GO:0000150">
    <property type="term" value="F:DNA strand exchange activity"/>
    <property type="evidence" value="ECO:0007669"/>
    <property type="project" value="InterPro"/>
</dbReference>
<gene>
    <name evidence="3" type="ORF">SDC9_123265</name>
</gene>
<dbReference type="PROSITE" id="PS51737">
    <property type="entry name" value="RECOMBINASE_DNA_BIND"/>
    <property type="match status" value="1"/>
</dbReference>
<dbReference type="Pfam" id="PF07508">
    <property type="entry name" value="Recombinase"/>
    <property type="match status" value="1"/>
</dbReference>
<dbReference type="Gene3D" id="3.90.1750.20">
    <property type="entry name" value="Putative Large Serine Recombinase, Chain B, Domain 2"/>
    <property type="match status" value="1"/>
</dbReference>
<comment type="caution">
    <text evidence="3">The sequence shown here is derived from an EMBL/GenBank/DDBJ whole genome shotgun (WGS) entry which is preliminary data.</text>
</comment>
<evidence type="ECO:0000256" key="1">
    <source>
        <dbReference type="SAM" id="MobiDB-lite"/>
    </source>
</evidence>
<feature type="region of interest" description="Disordered" evidence="1">
    <location>
        <begin position="282"/>
        <end position="302"/>
    </location>
</feature>